<reference evidence="5" key="1">
    <citation type="journal article" date="2015" name="PLoS Genet.">
        <title>Genome Sequence and Transcriptome Analyses of Chrysochromulina tobin: Metabolic Tools for Enhanced Algal Fitness in the Prominent Order Prymnesiales (Haptophyceae).</title>
        <authorList>
            <person name="Hovde B.T."/>
            <person name="Deodato C.R."/>
            <person name="Hunsperger H.M."/>
            <person name="Ryken S.A."/>
            <person name="Yost W."/>
            <person name="Jha R.K."/>
            <person name="Patterson J."/>
            <person name="Monnat R.J. Jr."/>
            <person name="Barlow S.B."/>
            <person name="Starkenburg S.R."/>
            <person name="Cattolico R.A."/>
        </authorList>
    </citation>
    <scope>NUCLEOTIDE SEQUENCE</scope>
    <source>
        <strain evidence="5">CCMP291</strain>
    </source>
</reference>
<feature type="region of interest" description="Disordered" evidence="2">
    <location>
        <begin position="1"/>
        <end position="25"/>
    </location>
</feature>
<dbReference type="PROSITE" id="PS50222">
    <property type="entry name" value="EF_HAND_2"/>
    <property type="match status" value="1"/>
</dbReference>
<accession>A0A0M0J3J8</accession>
<evidence type="ECO:0000313" key="4">
    <source>
        <dbReference type="EMBL" id="KOO21136.1"/>
    </source>
</evidence>
<dbReference type="InterPro" id="IPR018247">
    <property type="entry name" value="EF_Hand_1_Ca_BS"/>
</dbReference>
<proteinExistence type="predicted"/>
<gene>
    <name evidence="4" type="ORF">Ctob_001831</name>
</gene>
<dbReference type="InterPro" id="IPR002048">
    <property type="entry name" value="EF_hand_dom"/>
</dbReference>
<comment type="caution">
    <text evidence="4">The sequence shown here is derived from an EMBL/GenBank/DDBJ whole genome shotgun (WGS) entry which is preliminary data.</text>
</comment>
<evidence type="ECO:0000259" key="3">
    <source>
        <dbReference type="PROSITE" id="PS50222"/>
    </source>
</evidence>
<dbReference type="EMBL" id="JWZX01003387">
    <property type="protein sequence ID" value="KOO21136.1"/>
    <property type="molecule type" value="Genomic_DNA"/>
</dbReference>
<protein>
    <submittedName>
        <fullName evidence="4">Guanylate cyclase activator 1a</fullName>
    </submittedName>
</protein>
<keyword evidence="1" id="KW-0106">Calcium</keyword>
<evidence type="ECO:0000256" key="2">
    <source>
        <dbReference type="SAM" id="MobiDB-lite"/>
    </source>
</evidence>
<dbReference type="PROSITE" id="PS00018">
    <property type="entry name" value="EF_HAND_1"/>
    <property type="match status" value="1"/>
</dbReference>
<feature type="domain" description="EF-hand" evidence="3">
    <location>
        <begin position="166"/>
        <end position="201"/>
    </location>
</feature>
<name>A0A0M0J3J8_9EUKA</name>
<keyword evidence="5" id="KW-1185">Reference proteome</keyword>
<evidence type="ECO:0000256" key="1">
    <source>
        <dbReference type="ARBA" id="ARBA00022837"/>
    </source>
</evidence>
<organism evidence="4 5">
    <name type="scientific">Chrysochromulina tobinii</name>
    <dbReference type="NCBI Taxonomy" id="1460289"/>
    <lineage>
        <taxon>Eukaryota</taxon>
        <taxon>Haptista</taxon>
        <taxon>Haptophyta</taxon>
        <taxon>Prymnesiophyceae</taxon>
        <taxon>Prymnesiales</taxon>
        <taxon>Chrysochromulinaceae</taxon>
        <taxon>Chrysochromulina</taxon>
    </lineage>
</organism>
<dbReference type="GO" id="GO:0005509">
    <property type="term" value="F:calcium ion binding"/>
    <property type="evidence" value="ECO:0007669"/>
    <property type="project" value="InterPro"/>
</dbReference>
<sequence length="352" mass="39216">MAEEGEEGDKGRVPPTTRAMTASRSSRPLLIKPLSKLDHLGLPLSSSSNQKFKYARTCTIIFDQEKARDLKEEKQWVLLKDTKVVMDMSTAGLKRLFSLFKEASRGMGVGDSMIGPRAFSLALRQMGLRDPVHIDRLFKNFNHPNQPEKIDFREYIRTLCSVNEEPIEDRLRLLFDVWDVDHSGSLSYSELGIIIVTGVDSGDLDTVTEAFNRVWSEIRSQSQNKEEDWIGPGRAAGISKEDLVESARRPGFVRDFFMQQLTRQAPASKEHSLNFAARLRELEAQIVKEVERDGLKEQEARAAKAAAAAAELKKRRSLGGSKSASSILLGADSKSKLKLSGGSPTRLPRAAD</sequence>
<dbReference type="AlphaFoldDB" id="A0A0M0J3J8"/>
<evidence type="ECO:0000313" key="5">
    <source>
        <dbReference type="Proteomes" id="UP000037460"/>
    </source>
</evidence>
<dbReference type="OrthoDB" id="191686at2759"/>
<dbReference type="SUPFAM" id="SSF47473">
    <property type="entry name" value="EF-hand"/>
    <property type="match status" value="1"/>
</dbReference>
<dbReference type="Proteomes" id="UP000037460">
    <property type="component" value="Unassembled WGS sequence"/>
</dbReference>
<dbReference type="InterPro" id="IPR011992">
    <property type="entry name" value="EF-hand-dom_pair"/>
</dbReference>
<dbReference type="Gene3D" id="1.10.238.10">
    <property type="entry name" value="EF-hand"/>
    <property type="match status" value="1"/>
</dbReference>